<name>A0A2J6QYX4_HYAVF</name>
<dbReference type="EMBL" id="KZ613962">
    <property type="protein sequence ID" value="PMD31474.1"/>
    <property type="molecule type" value="Genomic_DNA"/>
</dbReference>
<reference evidence="1 2" key="1">
    <citation type="submission" date="2016-04" db="EMBL/GenBank/DDBJ databases">
        <title>A degradative enzymes factory behind the ericoid mycorrhizal symbiosis.</title>
        <authorList>
            <consortium name="DOE Joint Genome Institute"/>
            <person name="Martino E."/>
            <person name="Morin E."/>
            <person name="Grelet G."/>
            <person name="Kuo A."/>
            <person name="Kohler A."/>
            <person name="Daghino S."/>
            <person name="Barry K."/>
            <person name="Choi C."/>
            <person name="Cichocki N."/>
            <person name="Clum A."/>
            <person name="Copeland A."/>
            <person name="Hainaut M."/>
            <person name="Haridas S."/>
            <person name="Labutti K."/>
            <person name="Lindquist E."/>
            <person name="Lipzen A."/>
            <person name="Khouja H.-R."/>
            <person name="Murat C."/>
            <person name="Ohm R."/>
            <person name="Olson A."/>
            <person name="Spatafora J."/>
            <person name="Veneault-Fourrey C."/>
            <person name="Henrissat B."/>
            <person name="Grigoriev I."/>
            <person name="Martin F."/>
            <person name="Perotto S."/>
        </authorList>
    </citation>
    <scope>NUCLEOTIDE SEQUENCE [LARGE SCALE GENOMIC DNA]</scope>
    <source>
        <strain evidence="1 2">F</strain>
    </source>
</reference>
<evidence type="ECO:0000313" key="2">
    <source>
        <dbReference type="Proteomes" id="UP000235786"/>
    </source>
</evidence>
<protein>
    <submittedName>
        <fullName evidence="1">Uncharacterized protein</fullName>
    </submittedName>
</protein>
<organism evidence="1 2">
    <name type="scientific">Hyaloscypha variabilis (strain UAMH 11265 / GT02V1 / F)</name>
    <name type="common">Meliniomyces variabilis</name>
    <dbReference type="NCBI Taxonomy" id="1149755"/>
    <lineage>
        <taxon>Eukaryota</taxon>
        <taxon>Fungi</taxon>
        <taxon>Dikarya</taxon>
        <taxon>Ascomycota</taxon>
        <taxon>Pezizomycotina</taxon>
        <taxon>Leotiomycetes</taxon>
        <taxon>Helotiales</taxon>
        <taxon>Hyaloscyphaceae</taxon>
        <taxon>Hyaloscypha</taxon>
        <taxon>Hyaloscypha variabilis</taxon>
    </lineage>
</organism>
<keyword evidence="2" id="KW-1185">Reference proteome</keyword>
<evidence type="ECO:0000313" key="1">
    <source>
        <dbReference type="EMBL" id="PMD31474.1"/>
    </source>
</evidence>
<dbReference type="AlphaFoldDB" id="A0A2J6QYX4"/>
<gene>
    <name evidence="1" type="ORF">L207DRAFT_572708</name>
</gene>
<dbReference type="Proteomes" id="UP000235786">
    <property type="component" value="Unassembled WGS sequence"/>
</dbReference>
<accession>A0A2J6QYX4</accession>
<dbReference type="OrthoDB" id="3561020at2759"/>
<sequence>MIFENSACCAVPAVLHVNKESRAEGLKHYIADLGTNIKVQEEDPVPFTMSLSIPGRIYINWFNDKLCLLDLYSTDEYGGWGIKSVRFQNFAERCNKTAYATSQSIPFETQTL</sequence>
<proteinExistence type="predicted"/>